<keyword evidence="2" id="KW-0472">Membrane</keyword>
<accession>A0A382X578</accession>
<organism evidence="3">
    <name type="scientific">marine metagenome</name>
    <dbReference type="NCBI Taxonomy" id="408172"/>
    <lineage>
        <taxon>unclassified sequences</taxon>
        <taxon>metagenomes</taxon>
        <taxon>ecological metagenomes</taxon>
    </lineage>
</organism>
<gene>
    <name evidence="3" type="ORF">METZ01_LOCUS418893</name>
</gene>
<evidence type="ECO:0000256" key="2">
    <source>
        <dbReference type="SAM" id="Phobius"/>
    </source>
</evidence>
<dbReference type="AlphaFoldDB" id="A0A382X578"/>
<evidence type="ECO:0000256" key="1">
    <source>
        <dbReference type="SAM" id="MobiDB-lite"/>
    </source>
</evidence>
<name>A0A382X578_9ZZZZ</name>
<keyword evidence="2" id="KW-0812">Transmembrane</keyword>
<dbReference type="EMBL" id="UINC01164934">
    <property type="protein sequence ID" value="SVD66039.1"/>
    <property type="molecule type" value="Genomic_DNA"/>
</dbReference>
<keyword evidence="2" id="KW-1133">Transmembrane helix</keyword>
<feature type="transmembrane region" description="Helical" evidence="2">
    <location>
        <begin position="12"/>
        <end position="39"/>
    </location>
</feature>
<feature type="region of interest" description="Disordered" evidence="1">
    <location>
        <begin position="133"/>
        <end position="158"/>
    </location>
</feature>
<feature type="non-terminal residue" evidence="3">
    <location>
        <position position="204"/>
    </location>
</feature>
<reference evidence="3" key="1">
    <citation type="submission" date="2018-05" db="EMBL/GenBank/DDBJ databases">
        <authorList>
            <person name="Lanie J.A."/>
            <person name="Ng W.-L."/>
            <person name="Kazmierczak K.M."/>
            <person name="Andrzejewski T.M."/>
            <person name="Davidsen T.M."/>
            <person name="Wayne K.J."/>
            <person name="Tettelin H."/>
            <person name="Glass J.I."/>
            <person name="Rusch D."/>
            <person name="Podicherti R."/>
            <person name="Tsui H.-C.T."/>
            <person name="Winkler M.E."/>
        </authorList>
    </citation>
    <scope>NUCLEOTIDE SEQUENCE</scope>
</reference>
<sequence>MESEEPRDDDRLLRLTIVIFSGALLVLILLSIMLSLLAVPSATLIYGSKHVWRGQQAGFRAIAVHPQRIRPLPFDAISLALVDEGTIHYEETRNNNFLAEFEVPIPINLTDAAKLRITTTIQEHSETTEVALTPVDRPSPADGSFTHSRANTDRRPSAKAKGYSIHIYPESHHLTAGISNEVTGVLLHDGAPYQGLLTSDKLRV</sequence>
<proteinExistence type="predicted"/>
<evidence type="ECO:0000313" key="3">
    <source>
        <dbReference type="EMBL" id="SVD66039.1"/>
    </source>
</evidence>
<protein>
    <submittedName>
        <fullName evidence="3">Uncharacterized protein</fullName>
    </submittedName>
</protein>